<evidence type="ECO:0000313" key="3">
    <source>
        <dbReference type="Proteomes" id="UP000601435"/>
    </source>
</evidence>
<proteinExistence type="predicted"/>
<gene>
    <name evidence="2" type="ORF">SNEC2469_LOCUS17649</name>
</gene>
<evidence type="ECO:0000313" key="2">
    <source>
        <dbReference type="EMBL" id="CAE7625075.1"/>
    </source>
</evidence>
<dbReference type="Proteomes" id="UP000601435">
    <property type="component" value="Unassembled WGS sequence"/>
</dbReference>
<organism evidence="2 3">
    <name type="scientific">Symbiodinium necroappetens</name>
    <dbReference type="NCBI Taxonomy" id="1628268"/>
    <lineage>
        <taxon>Eukaryota</taxon>
        <taxon>Sar</taxon>
        <taxon>Alveolata</taxon>
        <taxon>Dinophyceae</taxon>
        <taxon>Suessiales</taxon>
        <taxon>Symbiodiniaceae</taxon>
        <taxon>Symbiodinium</taxon>
    </lineage>
</organism>
<feature type="region of interest" description="Disordered" evidence="1">
    <location>
        <begin position="422"/>
        <end position="467"/>
    </location>
</feature>
<dbReference type="OrthoDB" id="432637at2759"/>
<dbReference type="AlphaFoldDB" id="A0A812VJQ6"/>
<dbReference type="EMBL" id="CAJNJA010029346">
    <property type="protein sequence ID" value="CAE7625075.1"/>
    <property type="molecule type" value="Genomic_DNA"/>
</dbReference>
<keyword evidence="3" id="KW-1185">Reference proteome</keyword>
<feature type="compositionally biased region" description="Low complexity" evidence="1">
    <location>
        <begin position="434"/>
        <end position="447"/>
    </location>
</feature>
<protein>
    <submittedName>
        <fullName evidence="2">Uncharacterized protein</fullName>
    </submittedName>
</protein>
<reference evidence="2" key="1">
    <citation type="submission" date="2021-02" db="EMBL/GenBank/DDBJ databases">
        <authorList>
            <person name="Dougan E. K."/>
            <person name="Rhodes N."/>
            <person name="Thang M."/>
            <person name="Chan C."/>
        </authorList>
    </citation>
    <scope>NUCLEOTIDE SEQUENCE</scope>
</reference>
<name>A0A812VJQ6_9DINO</name>
<accession>A0A812VJQ6</accession>
<comment type="caution">
    <text evidence="2">The sequence shown here is derived from an EMBL/GenBank/DDBJ whole genome shotgun (WGS) entry which is preliminary data.</text>
</comment>
<sequence>MSQQSLDEYKQARAGALQQPHLAHQELYFREQRNLKRAAPSPTVSGLTTPQEQAANVFTSEATPQEGDTLVQPVFLEDQTALQAVASDFGVNVNDPAAVEAFYQTPVHTASDVIKLVRGYHKKVIRPEMLGLVAQLEHAVKRVSDSVFQCQQELQFMVTENRSSQKHASGMMLVTTGWPNGMNPQQRLYMIGWMLGQTAEIIQYLQNRGLLEAQYDPDKITPQFWLNVLQSDPTTVPQSGGFYSGMTLLSFRSWDLRSAFLKKYGGQSGVPLYVDPTTPQPGKHIRVAPCTPQWQRKLESPLRVLIAAINAHPDTQGQQIVILWKTLTIMQPTEDRDFRPDRIAWARLWYEEQGGTFVGRLEVHTAFARLLMGPPLTDDSTEESLWSEVWNSTMWGSQLELDQESEKVGSYEVATYCGKPAYDHTADDSEMPDASAPSTAAAPGAATRQREAKAGKGRGAKATPPSA</sequence>
<evidence type="ECO:0000256" key="1">
    <source>
        <dbReference type="SAM" id="MobiDB-lite"/>
    </source>
</evidence>